<dbReference type="RefSeq" id="WP_004787805.1">
    <property type="nucleotide sequence ID" value="NZ_SORO01000007.1"/>
</dbReference>
<name>A0A4R8MIS9_LEPME</name>
<accession>A0A4R8MIS9</accession>
<keyword evidence="1" id="KW-1133">Transmembrane helix</keyword>
<feature type="transmembrane region" description="Helical" evidence="1">
    <location>
        <begin position="161"/>
        <end position="184"/>
    </location>
</feature>
<gene>
    <name evidence="2" type="ORF">CLV96_3948</name>
</gene>
<comment type="caution">
    <text evidence="2">The sequence shown here is derived from an EMBL/GenBank/DDBJ whole genome shotgun (WGS) entry which is preliminary data.</text>
</comment>
<protein>
    <submittedName>
        <fullName evidence="2">Uncharacterized protein</fullName>
    </submittedName>
</protein>
<reference evidence="2 3" key="1">
    <citation type="submission" date="2019-03" db="EMBL/GenBank/DDBJ databases">
        <title>Genomic Encyclopedia of Archaeal and Bacterial Type Strains, Phase II (KMG-II): from individual species to whole genera.</title>
        <authorList>
            <person name="Goeker M."/>
        </authorList>
    </citation>
    <scope>NUCLEOTIDE SEQUENCE [LARGE SCALE GENOMIC DNA]</scope>
    <source>
        <strain evidence="2 3">DSM 21537</strain>
    </source>
</reference>
<feature type="transmembrane region" description="Helical" evidence="1">
    <location>
        <begin position="110"/>
        <end position="131"/>
    </location>
</feature>
<feature type="transmembrane region" description="Helical" evidence="1">
    <location>
        <begin position="196"/>
        <end position="212"/>
    </location>
</feature>
<evidence type="ECO:0000313" key="2">
    <source>
        <dbReference type="EMBL" id="TDY66378.1"/>
    </source>
</evidence>
<dbReference type="GeneID" id="79829192"/>
<evidence type="ECO:0000313" key="3">
    <source>
        <dbReference type="Proteomes" id="UP000294684"/>
    </source>
</evidence>
<keyword evidence="3" id="KW-1185">Reference proteome</keyword>
<dbReference type="STRING" id="1193051.LEP1GSC017_4000"/>
<keyword evidence="1" id="KW-0812">Transmembrane</keyword>
<evidence type="ECO:0000256" key="1">
    <source>
        <dbReference type="SAM" id="Phobius"/>
    </source>
</evidence>
<feature type="transmembrane region" description="Helical" evidence="1">
    <location>
        <begin position="9"/>
        <end position="29"/>
    </location>
</feature>
<dbReference type="Proteomes" id="UP000294684">
    <property type="component" value="Unassembled WGS sequence"/>
</dbReference>
<dbReference type="AlphaFoldDB" id="A0A4R8MIS9"/>
<feature type="transmembrane region" description="Helical" evidence="1">
    <location>
        <begin position="242"/>
        <end position="260"/>
    </location>
</feature>
<dbReference type="EMBL" id="SORO01000007">
    <property type="protein sequence ID" value="TDY66378.1"/>
    <property type="molecule type" value="Genomic_DNA"/>
</dbReference>
<keyword evidence="1" id="KW-0472">Membrane</keyword>
<organism evidence="2 3">
    <name type="scientific">Leptospira meyeri</name>
    <dbReference type="NCBI Taxonomy" id="29508"/>
    <lineage>
        <taxon>Bacteria</taxon>
        <taxon>Pseudomonadati</taxon>
        <taxon>Spirochaetota</taxon>
        <taxon>Spirochaetia</taxon>
        <taxon>Leptospirales</taxon>
        <taxon>Leptospiraceae</taxon>
        <taxon>Leptospira</taxon>
    </lineage>
</organism>
<sequence length="267" mass="31595">MKKILSKILIFIFIFYPIIFTGSIIYFYYSDTSDFNFTDINSKNKIHIIKQLISGDYKEHYTDNLRTDFILKNLDEKVNQIIKNAKSYAVLNEKRFFTKKENLKFDEEEFSILFVDFNSVYTILHINIYSFENEIPKFNKIEIQQVSNFDLNISKIKDTKLSFNLAVFTFLAILFYLVSLYGILGIYKNFKGEKPWFIFIQFLNIPAIGLNLKTDLIALYLLNFGLFPLSILKYGLFGDWQLILRFPIFSIFVIFTRKLFLKEKNGA</sequence>
<proteinExistence type="predicted"/>
<feature type="transmembrane region" description="Helical" evidence="1">
    <location>
        <begin position="219"/>
        <end position="236"/>
    </location>
</feature>